<dbReference type="EMBL" id="DVGA01000063">
    <property type="protein sequence ID" value="HIQ78850.1"/>
    <property type="molecule type" value="Genomic_DNA"/>
</dbReference>
<feature type="domain" description="Glycoside hydrolase family 2 catalytic" evidence="2">
    <location>
        <begin position="277"/>
        <end position="453"/>
    </location>
</feature>
<evidence type="ECO:0000259" key="3">
    <source>
        <dbReference type="Pfam" id="PF02837"/>
    </source>
</evidence>
<dbReference type="PANTHER" id="PTHR42732:SF2">
    <property type="entry name" value="BETA-MANNOSIDASE"/>
    <property type="match status" value="1"/>
</dbReference>
<dbReference type="Proteomes" id="UP000824262">
    <property type="component" value="Unassembled WGS sequence"/>
</dbReference>
<evidence type="ECO:0000313" key="5">
    <source>
        <dbReference type="Proteomes" id="UP000824262"/>
    </source>
</evidence>
<dbReference type="Pfam" id="PF02836">
    <property type="entry name" value="Glyco_hydro_2_C"/>
    <property type="match status" value="1"/>
</dbReference>
<dbReference type="InterPro" id="IPR006104">
    <property type="entry name" value="Glyco_hydro_2_N"/>
</dbReference>
<accession>A0A9D0ZEE6</accession>
<comment type="similarity">
    <text evidence="1">Belongs to the glycosyl hydrolase 2 family.</text>
</comment>
<dbReference type="GO" id="GO:0005975">
    <property type="term" value="P:carbohydrate metabolic process"/>
    <property type="evidence" value="ECO:0007669"/>
    <property type="project" value="InterPro"/>
</dbReference>
<dbReference type="GO" id="GO:0004553">
    <property type="term" value="F:hydrolase activity, hydrolyzing O-glycosyl compounds"/>
    <property type="evidence" value="ECO:0007669"/>
    <property type="project" value="InterPro"/>
</dbReference>
<name>A0A9D0ZEE6_9FIRM</name>
<dbReference type="Gene3D" id="2.60.120.260">
    <property type="entry name" value="Galactose-binding domain-like"/>
    <property type="match status" value="1"/>
</dbReference>
<dbReference type="PANTHER" id="PTHR42732">
    <property type="entry name" value="BETA-GALACTOSIDASE"/>
    <property type="match status" value="1"/>
</dbReference>
<dbReference type="AlphaFoldDB" id="A0A9D0ZEE6"/>
<evidence type="ECO:0000313" key="4">
    <source>
        <dbReference type="EMBL" id="HIQ78850.1"/>
    </source>
</evidence>
<reference evidence="4" key="1">
    <citation type="submission" date="2020-10" db="EMBL/GenBank/DDBJ databases">
        <authorList>
            <person name="Gilroy R."/>
        </authorList>
    </citation>
    <scope>NUCLEOTIDE SEQUENCE</scope>
    <source>
        <strain evidence="4">ChiBcolR7-354</strain>
    </source>
</reference>
<dbReference type="InterPro" id="IPR036156">
    <property type="entry name" value="Beta-gal/glucu_dom_sf"/>
</dbReference>
<organism evidence="4 5">
    <name type="scientific">Candidatus Scatomorpha intestinavium</name>
    <dbReference type="NCBI Taxonomy" id="2840922"/>
    <lineage>
        <taxon>Bacteria</taxon>
        <taxon>Bacillati</taxon>
        <taxon>Bacillota</taxon>
        <taxon>Clostridia</taxon>
        <taxon>Eubacteriales</taxon>
        <taxon>Candidatus Scatomorpha</taxon>
    </lineage>
</organism>
<evidence type="ECO:0000256" key="1">
    <source>
        <dbReference type="ARBA" id="ARBA00007401"/>
    </source>
</evidence>
<dbReference type="Pfam" id="PF02837">
    <property type="entry name" value="Glyco_hydro_2_N"/>
    <property type="match status" value="1"/>
</dbReference>
<comment type="caution">
    <text evidence="4">The sequence shown here is derived from an EMBL/GenBank/DDBJ whole genome shotgun (WGS) entry which is preliminary data.</text>
</comment>
<protein>
    <submittedName>
        <fullName evidence="4">Glycoside hydrolase family 2</fullName>
    </submittedName>
</protein>
<reference evidence="4" key="2">
    <citation type="journal article" date="2021" name="PeerJ">
        <title>Extensive microbial diversity within the chicken gut microbiome revealed by metagenomics and culture.</title>
        <authorList>
            <person name="Gilroy R."/>
            <person name="Ravi A."/>
            <person name="Getino M."/>
            <person name="Pursley I."/>
            <person name="Horton D.L."/>
            <person name="Alikhan N.F."/>
            <person name="Baker D."/>
            <person name="Gharbi K."/>
            <person name="Hall N."/>
            <person name="Watson M."/>
            <person name="Adriaenssens E.M."/>
            <person name="Foster-Nyarko E."/>
            <person name="Jarju S."/>
            <person name="Secka A."/>
            <person name="Antonio M."/>
            <person name="Oren A."/>
            <person name="Chaudhuri R.R."/>
            <person name="La Ragione R."/>
            <person name="Hildebrand F."/>
            <person name="Pallen M.J."/>
        </authorList>
    </citation>
    <scope>NUCLEOTIDE SEQUENCE</scope>
    <source>
        <strain evidence="4">ChiBcolR7-354</strain>
    </source>
</reference>
<sequence length="571" mass="64150">MLMTEWGEALDRSAPLPEYPRPQLVRDSYLNLNGPWEYAFTSEMKQPSEYEGEIIVPFAPESELSGVGRTLRAGEYLWYRRSFTLPEGFNVGRVLLHFGAVDQSARVWVNGRDAVAHTGGYLPFSADITELLEPGENTLVVRAADDTDASWHTRGKQKTKPGGIWYTPLSGIWQTVWCESVPENYIKNLFITPRLAEKAVELFVDGEGECRAEIEGEEYVFPAGSPAVLELHGAIREWTPETPELYSLKLTLGDDVVKSYFAMRSFGVGEDSSGVKRLLLNGRPYFHNGVLDQGWWPDGLYTAPSDEALAFDISAAKAMGFNMLRKHVKVEPARWYYHCDRIGMLVWQDMPNGGGKYNALTVSAPLLTGAHTSDDKYARFGRKSERGRREFTAELREMVTALYNCPCIAMWVPFNEGWGQFDAEENVKAILDIDNTRTIDHASGWHDQGIGEIKSIHLYFDDYRYAPDKLGRCVVLSEFGGYTLPVEGHSAPGKPFGYKKFKSPADLRAGLVVLYDGQIRPAVRSGLSAAVYTQLTDVENELNGLITYDRRVLKLPAEAVERTVRMPQLRE</sequence>
<dbReference type="InterPro" id="IPR008979">
    <property type="entry name" value="Galactose-bd-like_sf"/>
</dbReference>
<dbReference type="Gene3D" id="3.20.20.80">
    <property type="entry name" value="Glycosidases"/>
    <property type="match status" value="1"/>
</dbReference>
<dbReference type="SUPFAM" id="SSF49785">
    <property type="entry name" value="Galactose-binding domain-like"/>
    <property type="match status" value="1"/>
</dbReference>
<dbReference type="InterPro" id="IPR017853">
    <property type="entry name" value="GH"/>
</dbReference>
<dbReference type="InterPro" id="IPR051913">
    <property type="entry name" value="GH2_Domain-Containing"/>
</dbReference>
<feature type="domain" description="Glycosyl hydrolases family 2 sugar binding" evidence="3">
    <location>
        <begin position="77"/>
        <end position="150"/>
    </location>
</feature>
<dbReference type="InterPro" id="IPR006103">
    <property type="entry name" value="Glyco_hydro_2_cat"/>
</dbReference>
<dbReference type="SUPFAM" id="SSF51445">
    <property type="entry name" value="(Trans)glycosidases"/>
    <property type="match status" value="1"/>
</dbReference>
<gene>
    <name evidence="4" type="ORF">IAB77_06285</name>
</gene>
<evidence type="ECO:0000259" key="2">
    <source>
        <dbReference type="Pfam" id="PF02836"/>
    </source>
</evidence>
<proteinExistence type="inferred from homology"/>
<keyword evidence="4" id="KW-0378">Hydrolase</keyword>
<dbReference type="SUPFAM" id="SSF49303">
    <property type="entry name" value="beta-Galactosidase/glucuronidase domain"/>
    <property type="match status" value="1"/>
</dbReference>